<proteinExistence type="predicted"/>
<dbReference type="PIRSF" id="PIRSF033563">
    <property type="entry name" value="UCP033563"/>
    <property type="match status" value="1"/>
</dbReference>
<gene>
    <name evidence="1" type="ORF">AFE02nite_08810</name>
</gene>
<dbReference type="PANTHER" id="PTHR36454">
    <property type="entry name" value="LMO2823 PROTEIN"/>
    <property type="match status" value="1"/>
</dbReference>
<comment type="caution">
    <text evidence="1">The sequence shown here is derived from an EMBL/GenBank/DDBJ whole genome shotgun (WGS) entry which is preliminary data.</text>
</comment>
<organism evidence="1 2">
    <name type="scientific">Actinotalea fermentans</name>
    <dbReference type="NCBI Taxonomy" id="43671"/>
    <lineage>
        <taxon>Bacteria</taxon>
        <taxon>Bacillati</taxon>
        <taxon>Actinomycetota</taxon>
        <taxon>Actinomycetes</taxon>
        <taxon>Micrococcales</taxon>
        <taxon>Cellulomonadaceae</taxon>
        <taxon>Actinotalea</taxon>
    </lineage>
</organism>
<dbReference type="PANTHER" id="PTHR36454:SF1">
    <property type="entry name" value="DUF1015 DOMAIN-CONTAINING PROTEIN"/>
    <property type="match status" value="1"/>
</dbReference>
<dbReference type="EMBL" id="BJYK01000001">
    <property type="protein sequence ID" value="GEN79147.1"/>
    <property type="molecule type" value="Genomic_DNA"/>
</dbReference>
<evidence type="ECO:0000313" key="2">
    <source>
        <dbReference type="Proteomes" id="UP000321484"/>
    </source>
</evidence>
<evidence type="ECO:0008006" key="3">
    <source>
        <dbReference type="Google" id="ProtNLM"/>
    </source>
</evidence>
<reference evidence="1 2" key="1">
    <citation type="submission" date="2019-07" db="EMBL/GenBank/DDBJ databases">
        <title>Whole genome shotgun sequence of Actinotalea fermentans NBRC 105374.</title>
        <authorList>
            <person name="Hosoyama A."/>
            <person name="Uohara A."/>
            <person name="Ohji S."/>
            <person name="Ichikawa N."/>
        </authorList>
    </citation>
    <scope>NUCLEOTIDE SEQUENCE [LARGE SCALE GENOMIC DNA]</scope>
    <source>
        <strain evidence="1 2">NBRC 105374</strain>
    </source>
</reference>
<dbReference type="Proteomes" id="UP000321484">
    <property type="component" value="Unassembled WGS sequence"/>
</dbReference>
<protein>
    <recommendedName>
        <fullName evidence="3">DUF1015 domain-containing protein</fullName>
    </recommendedName>
</protein>
<dbReference type="OrthoDB" id="9781616at2"/>
<name>A0A511YVD4_9CELL</name>
<dbReference type="InterPro" id="IPR008323">
    <property type="entry name" value="UCP033563"/>
</dbReference>
<accession>A0A511YVD4</accession>
<dbReference type="AlphaFoldDB" id="A0A511YVD4"/>
<keyword evidence="2" id="KW-1185">Reference proteome</keyword>
<dbReference type="Pfam" id="PF06245">
    <property type="entry name" value="DUF1015"/>
    <property type="match status" value="1"/>
</dbReference>
<evidence type="ECO:0000313" key="1">
    <source>
        <dbReference type="EMBL" id="GEN79147.1"/>
    </source>
</evidence>
<dbReference type="RefSeq" id="WP_034244834.1">
    <property type="nucleotide sequence ID" value="NZ_BJYK01000001.1"/>
</dbReference>
<sequence length="407" mass="43521">MATIRSFRALRPPRDRVAAVAAPPYDVVDTAEARALAAGSTDSFLHVSRPEIDLADDVDPHTEGVYAAGRAALEDFLARGVLVADDAPGLLVYRQRMGERVQTGVVGCASVADYASGVIATHEHTRHDKETDRTRHIAVLRAHDEPVFLMYRPAADGASTVAEVLAAVTAGEPEYDLVTDDGVGHTLWTVPQEQAGVLEAAFARVPTLYVSDGHHRSAAAARVAAELAGPGADEFPVVVFPADELTILAYNRVVRDLAGRDADAFLAALAADFDVLLVEGAPEPGRHQFGLYLAGRWYLLTAHEDVADESDPIARLDVSVLQDRVLGPLVGIADPRTDERIAFVGGIRGTAELERLVDSGAFAAAFALHPTSTEEVMDVADEGLVMPPKSTWFEPKLRSGFFVHPIG</sequence>